<keyword evidence="1" id="KW-0472">Membrane</keyword>
<dbReference type="AlphaFoldDB" id="B7K0R3"/>
<keyword evidence="3" id="KW-1185">Reference proteome</keyword>
<keyword evidence="1" id="KW-1133">Transmembrane helix</keyword>
<reference evidence="3" key="1">
    <citation type="journal article" date="2011" name="MBio">
        <title>Novel metabolic attributes of the genus Cyanothece, comprising a group of unicellular nitrogen-fixing Cyanobacteria.</title>
        <authorList>
            <person name="Bandyopadhyay A."/>
            <person name="Elvitigala T."/>
            <person name="Welsh E."/>
            <person name="Stockel J."/>
            <person name="Liberton M."/>
            <person name="Min H."/>
            <person name="Sherman L.A."/>
            <person name="Pakrasi H.B."/>
        </authorList>
    </citation>
    <scope>NUCLEOTIDE SEQUENCE [LARGE SCALE GENOMIC DNA]</scope>
    <source>
        <strain evidence="3">PCC 8801</strain>
    </source>
</reference>
<feature type="transmembrane region" description="Helical" evidence="1">
    <location>
        <begin position="188"/>
        <end position="207"/>
    </location>
</feature>
<dbReference type="STRING" id="41431.PCC8801_0111"/>
<evidence type="ECO:0008006" key="4">
    <source>
        <dbReference type="Google" id="ProtNLM"/>
    </source>
</evidence>
<feature type="transmembrane region" description="Helical" evidence="1">
    <location>
        <begin position="131"/>
        <end position="153"/>
    </location>
</feature>
<feature type="transmembrane region" description="Helical" evidence="1">
    <location>
        <begin position="389"/>
        <end position="408"/>
    </location>
</feature>
<feature type="transmembrane region" description="Helical" evidence="1">
    <location>
        <begin position="415"/>
        <end position="435"/>
    </location>
</feature>
<feature type="transmembrane region" description="Helical" evidence="1">
    <location>
        <begin position="357"/>
        <end position="377"/>
    </location>
</feature>
<dbReference type="eggNOG" id="COG1807">
    <property type="taxonomic scope" value="Bacteria"/>
</dbReference>
<dbReference type="HOGENOM" id="CLU_030340_1_0_3"/>
<dbReference type="Proteomes" id="UP000008204">
    <property type="component" value="Chromosome"/>
</dbReference>
<evidence type="ECO:0000313" key="3">
    <source>
        <dbReference type="Proteomes" id="UP000008204"/>
    </source>
</evidence>
<dbReference type="RefSeq" id="WP_012593494.1">
    <property type="nucleotide sequence ID" value="NC_011726.1"/>
</dbReference>
<evidence type="ECO:0000256" key="1">
    <source>
        <dbReference type="SAM" id="Phobius"/>
    </source>
</evidence>
<dbReference type="KEGG" id="cyp:PCC8801_0111"/>
<organism evidence="2 3">
    <name type="scientific">Rippkaea orientalis (strain PCC 8801 / RF-1)</name>
    <name type="common">Cyanothece sp. (strain PCC 8801)</name>
    <dbReference type="NCBI Taxonomy" id="41431"/>
    <lineage>
        <taxon>Bacteria</taxon>
        <taxon>Bacillati</taxon>
        <taxon>Cyanobacteriota</taxon>
        <taxon>Cyanophyceae</taxon>
        <taxon>Oscillatoriophycideae</taxon>
        <taxon>Chroococcales</taxon>
        <taxon>Aphanothecaceae</taxon>
        <taxon>Rippkaea</taxon>
        <taxon>Rippkaea orientalis</taxon>
    </lineage>
</organism>
<feature type="transmembrane region" description="Helical" evidence="1">
    <location>
        <begin position="99"/>
        <end position="119"/>
    </location>
</feature>
<gene>
    <name evidence="2" type="ordered locus">PCC8801_0111</name>
</gene>
<proteinExistence type="predicted"/>
<feature type="transmembrane region" description="Helical" evidence="1">
    <location>
        <begin position="17"/>
        <end position="41"/>
    </location>
</feature>
<sequence length="469" mass="52512">MVQGTDGDIAIFWVKRLFWLGIGLTLGVFLLNFILVGFGVYGDGIGYYTPLRSLIFDGDLRIANEYEYLSHSASNFGGGVRVDKAIPEYSKYTLGMGLVLSPFFAVGHLATLLLNTLGVDVTPNGLTWPYELFYCLGSIGLGIAGLVICYKAARLFFSPIASILAVAGVWFASPLSFYLTLEASMSHAVSQFLISIFLYVCIATNWIKQPRNQILLGLILGLGALVRPQDILFFSVPVLMIIWEIMSRIIQRRKEAKSNQLKDLITLEDIIPLMIIGLMACLMQLPQILIYQWQYGSFFNIPYLQEGAAGGYGSSFNWLKPQIINVLFSGHRGLFFWHPILFLAMVGLILMIRKLPILVSSFLVAFGLQVYLVSAWWCWWQGSSFGGRMFSSCSLIFVWGLAAFWDNLPVKRSQLIGIFITLFLIGWNGLLVLQYESAMIPSEDPVTMGQILSNQLFAIPHFINHIVNR</sequence>
<feature type="transmembrane region" description="Helical" evidence="1">
    <location>
        <begin position="334"/>
        <end position="352"/>
    </location>
</feature>
<dbReference type="OrthoDB" id="5526155at2"/>
<accession>B7K0R3</accession>
<name>B7K0R3_RIPO1</name>
<protein>
    <recommendedName>
        <fullName evidence="4">Glycosyltransferase RgtA/B/C/D-like domain-containing protein</fullName>
    </recommendedName>
</protein>
<evidence type="ECO:0000313" key="2">
    <source>
        <dbReference type="EMBL" id="ACK64217.1"/>
    </source>
</evidence>
<feature type="transmembrane region" description="Helical" evidence="1">
    <location>
        <begin position="270"/>
        <end position="293"/>
    </location>
</feature>
<dbReference type="EMBL" id="CP001287">
    <property type="protein sequence ID" value="ACK64217.1"/>
    <property type="molecule type" value="Genomic_DNA"/>
</dbReference>
<feature type="transmembrane region" description="Helical" evidence="1">
    <location>
        <begin position="159"/>
        <end position="181"/>
    </location>
</feature>
<keyword evidence="1" id="KW-0812">Transmembrane</keyword>